<evidence type="ECO:0000256" key="3">
    <source>
        <dbReference type="ARBA" id="ARBA00022833"/>
    </source>
</evidence>
<keyword evidence="9" id="KW-1185">Reference proteome</keyword>
<dbReference type="SMART" id="SM00184">
    <property type="entry name" value="RING"/>
    <property type="match status" value="1"/>
</dbReference>
<dbReference type="GO" id="GO:0008270">
    <property type="term" value="F:zinc ion binding"/>
    <property type="evidence" value="ECO:0007669"/>
    <property type="project" value="UniProtKB-KW"/>
</dbReference>
<reference evidence="8 9" key="1">
    <citation type="journal article" date="2018" name="Evol. Lett.">
        <title>Horizontal gene cluster transfer increased hallucinogenic mushroom diversity.</title>
        <authorList>
            <person name="Reynolds H.T."/>
            <person name="Vijayakumar V."/>
            <person name="Gluck-Thaler E."/>
            <person name="Korotkin H.B."/>
            <person name="Matheny P.B."/>
            <person name="Slot J.C."/>
        </authorList>
    </citation>
    <scope>NUCLEOTIDE SEQUENCE [LARGE SCALE GENOMIC DNA]</scope>
    <source>
        <strain evidence="8 9">SRW20</strain>
    </source>
</reference>
<evidence type="ECO:0000256" key="2">
    <source>
        <dbReference type="ARBA" id="ARBA00022771"/>
    </source>
</evidence>
<dbReference type="EMBL" id="NHYE01005484">
    <property type="protein sequence ID" value="PPQ71861.1"/>
    <property type="molecule type" value="Genomic_DNA"/>
</dbReference>
<feature type="compositionally biased region" description="Polar residues" evidence="6">
    <location>
        <begin position="253"/>
        <end position="282"/>
    </location>
</feature>
<evidence type="ECO:0000256" key="4">
    <source>
        <dbReference type="PROSITE-ProRule" id="PRU00175"/>
    </source>
</evidence>
<feature type="domain" description="RING-type" evidence="7">
    <location>
        <begin position="3"/>
        <end position="47"/>
    </location>
</feature>
<protein>
    <recommendedName>
        <fullName evidence="7">RING-type domain-containing protein</fullName>
    </recommendedName>
</protein>
<sequence>MECQICAEELGDTAYCLPCGHIYCQTCISRLEQRSRRAEYFECPSCRVSTQWSEYIDLSKEMKCLTCGTEYDPEHVRRIFLNPISSSAEVLTLQTRLREVEKERDDALMEIGQLFSSRINPFLQALDAKDALLASKDRTLDKLKDELTTAKVALGVANERAKQYEAEIKELRRLTSRSSNPVPASPPAATRVFQAPITPDPGRTLVNNDSRGVSTSPFTFVSKLPATPPLTPKRPTSTASPLRWATNTTTTTSISSRPEQPFGTSSNSPRPSTVTPSIQTRAVKQAPPKPKKREYKTGAAILWRGYGCPKWTEVLECTASDGYHIFSGKGTNQYATKYTLHVKALNEILYHM</sequence>
<evidence type="ECO:0000256" key="6">
    <source>
        <dbReference type="SAM" id="MobiDB-lite"/>
    </source>
</evidence>
<gene>
    <name evidence="8" type="ORF">CVT26_007020</name>
</gene>
<proteinExistence type="predicted"/>
<dbReference type="OrthoDB" id="3064055at2759"/>
<dbReference type="InParanoid" id="A0A409W059"/>
<keyword evidence="5" id="KW-0175">Coiled coil</keyword>
<dbReference type="InterPro" id="IPR013083">
    <property type="entry name" value="Znf_RING/FYVE/PHD"/>
</dbReference>
<dbReference type="PROSITE" id="PS00518">
    <property type="entry name" value="ZF_RING_1"/>
    <property type="match status" value="1"/>
</dbReference>
<name>A0A409W059_9AGAR</name>
<dbReference type="InterPro" id="IPR017907">
    <property type="entry name" value="Znf_RING_CS"/>
</dbReference>
<accession>A0A409W059</accession>
<dbReference type="AlphaFoldDB" id="A0A409W059"/>
<feature type="coiled-coil region" evidence="5">
    <location>
        <begin position="140"/>
        <end position="174"/>
    </location>
</feature>
<comment type="caution">
    <text evidence="8">The sequence shown here is derived from an EMBL/GenBank/DDBJ whole genome shotgun (WGS) entry which is preliminary data.</text>
</comment>
<dbReference type="Pfam" id="PF13639">
    <property type="entry name" value="zf-RING_2"/>
    <property type="match status" value="1"/>
</dbReference>
<evidence type="ECO:0000313" key="8">
    <source>
        <dbReference type="EMBL" id="PPQ71861.1"/>
    </source>
</evidence>
<organism evidence="8 9">
    <name type="scientific">Gymnopilus dilepis</name>
    <dbReference type="NCBI Taxonomy" id="231916"/>
    <lineage>
        <taxon>Eukaryota</taxon>
        <taxon>Fungi</taxon>
        <taxon>Dikarya</taxon>
        <taxon>Basidiomycota</taxon>
        <taxon>Agaricomycotina</taxon>
        <taxon>Agaricomycetes</taxon>
        <taxon>Agaricomycetidae</taxon>
        <taxon>Agaricales</taxon>
        <taxon>Agaricineae</taxon>
        <taxon>Hymenogastraceae</taxon>
        <taxon>Gymnopilus</taxon>
    </lineage>
</organism>
<dbReference type="Proteomes" id="UP000284706">
    <property type="component" value="Unassembled WGS sequence"/>
</dbReference>
<keyword evidence="1" id="KW-0479">Metal-binding</keyword>
<feature type="region of interest" description="Disordered" evidence="6">
    <location>
        <begin position="175"/>
        <end position="292"/>
    </location>
</feature>
<evidence type="ECO:0000256" key="5">
    <source>
        <dbReference type="SAM" id="Coils"/>
    </source>
</evidence>
<dbReference type="InterPro" id="IPR001841">
    <property type="entry name" value="Znf_RING"/>
</dbReference>
<keyword evidence="2 4" id="KW-0863">Zinc-finger</keyword>
<feature type="compositionally biased region" description="Polar residues" evidence="6">
    <location>
        <begin position="205"/>
        <end position="219"/>
    </location>
</feature>
<evidence type="ECO:0000256" key="1">
    <source>
        <dbReference type="ARBA" id="ARBA00022723"/>
    </source>
</evidence>
<evidence type="ECO:0000259" key="7">
    <source>
        <dbReference type="PROSITE" id="PS50089"/>
    </source>
</evidence>
<dbReference type="PROSITE" id="PS50089">
    <property type="entry name" value="ZF_RING_2"/>
    <property type="match status" value="1"/>
</dbReference>
<dbReference type="SUPFAM" id="SSF57850">
    <property type="entry name" value="RING/U-box"/>
    <property type="match status" value="1"/>
</dbReference>
<evidence type="ECO:0000313" key="9">
    <source>
        <dbReference type="Proteomes" id="UP000284706"/>
    </source>
</evidence>
<keyword evidence="3" id="KW-0862">Zinc</keyword>
<dbReference type="Gene3D" id="3.30.40.10">
    <property type="entry name" value="Zinc/RING finger domain, C3HC4 (zinc finger)"/>
    <property type="match status" value="1"/>
</dbReference>